<sequence length="379" mass="43066">MNLKITFDFFTRFSRWRPQHHKGDSPTLLVALTVSFRFSQFHRWRLSQETPLLSFIVHALRPDQLCTIFVDTICNRDGGTRHSTGPYDRRKEQTWIVKSRRTDVSEVDQTGYDHGEASREIVPYEHVSAPSHVNNSAGGSSSKLASTIITPVREPPMVENVTLRTRGEARSLTFSPSRETEPSKAKDQIIEALHDMELVDQQDGDMLDAEGIEDDLLGVDLMEMEDNGCRDEPPEEKGRVAGIKSIRHMKLGVKQSAPLGIPSRKFEILRRGSPSKRSSSTGAHAPGAEKLRQVILEGWKSEDLPPEANIREHIASCRKALSQWRRQNNVNSENLDYFETKSELWWCGLVAFKVNNFRPDHTRGRVTLLHSYPNLMTIV</sequence>
<proteinExistence type="predicted"/>
<dbReference type="EMBL" id="QGKW02000007">
    <property type="protein sequence ID" value="KAF2619088.1"/>
    <property type="molecule type" value="Genomic_DNA"/>
</dbReference>
<evidence type="ECO:0000313" key="2">
    <source>
        <dbReference type="Proteomes" id="UP000712281"/>
    </source>
</evidence>
<name>A0A8S9MLL2_BRACR</name>
<gene>
    <name evidence="1" type="ORF">F2Q68_00039757</name>
</gene>
<reference evidence="1" key="1">
    <citation type="submission" date="2019-12" db="EMBL/GenBank/DDBJ databases">
        <title>Genome sequencing and annotation of Brassica cretica.</title>
        <authorList>
            <person name="Studholme D.J."/>
            <person name="Sarris P.F."/>
        </authorList>
    </citation>
    <scope>NUCLEOTIDE SEQUENCE</scope>
    <source>
        <strain evidence="1">PFS-001/15</strain>
        <tissue evidence="1">Leaf</tissue>
    </source>
</reference>
<protein>
    <submittedName>
        <fullName evidence="1">Uncharacterized protein</fullName>
    </submittedName>
</protein>
<dbReference type="Proteomes" id="UP000712281">
    <property type="component" value="Unassembled WGS sequence"/>
</dbReference>
<comment type="caution">
    <text evidence="1">The sequence shown here is derived from an EMBL/GenBank/DDBJ whole genome shotgun (WGS) entry which is preliminary data.</text>
</comment>
<dbReference type="AlphaFoldDB" id="A0A8S9MLL2"/>
<evidence type="ECO:0000313" key="1">
    <source>
        <dbReference type="EMBL" id="KAF2619088.1"/>
    </source>
</evidence>
<organism evidence="1 2">
    <name type="scientific">Brassica cretica</name>
    <name type="common">Mustard</name>
    <dbReference type="NCBI Taxonomy" id="69181"/>
    <lineage>
        <taxon>Eukaryota</taxon>
        <taxon>Viridiplantae</taxon>
        <taxon>Streptophyta</taxon>
        <taxon>Embryophyta</taxon>
        <taxon>Tracheophyta</taxon>
        <taxon>Spermatophyta</taxon>
        <taxon>Magnoliopsida</taxon>
        <taxon>eudicotyledons</taxon>
        <taxon>Gunneridae</taxon>
        <taxon>Pentapetalae</taxon>
        <taxon>rosids</taxon>
        <taxon>malvids</taxon>
        <taxon>Brassicales</taxon>
        <taxon>Brassicaceae</taxon>
        <taxon>Brassiceae</taxon>
        <taxon>Brassica</taxon>
    </lineage>
</organism>
<accession>A0A8S9MLL2</accession>